<name>A0A8T8SK07_9BASI</name>
<comment type="caution">
    <text evidence="2">The sequence shown here is derived from an EMBL/GenBank/DDBJ whole genome shotgun (WGS) entry which is preliminary data.</text>
</comment>
<feature type="compositionally biased region" description="Basic and acidic residues" evidence="1">
    <location>
        <begin position="591"/>
        <end position="604"/>
    </location>
</feature>
<feature type="non-terminal residue" evidence="2">
    <location>
        <position position="1"/>
    </location>
</feature>
<sequence>MTPATMVEWVTRMAATAPAVDPSVSATTAVQVFQAAALQAMAAALACHSELNMVNALMAVPTLSSAFQRQLEPLFDRWMMLDLTENQLRGLAGPSGAAAAAAAAITTLTVANPAIATANRLAIEEKFLIAAQEILDRIEVQAKLRRENKDPAFDVEKTAGDFSYALPFALAAAARYTPYRTLRILLYQEGLFHIACRADRREDLPEGWWALAEAFEAVLQALAVSSPNLHWKWDRILSTKQTVVEHLCGSNPVQVDDRRCRICSRWNPSGRPEDRTASWQWPSAPAAKDQDKNGGGGAAAAKDQDKNGGGGGAAAAKDQDKNGGGGGAAAAKDQDKNGGGGGAAAAKDQDKNGGGGGGVGGSAGSSASGSGGAKIDSRERQYQPFCLSCYSSWLKLATTDPKRYKKLKSRTTSTTPKMDPKLNAKTCYGHPLLHDTADPHLLWLALDEEVMPEQTRLDQMRTEELAYFYARRAIARRRAAAAATTAGRDAAATSAKMAEAPTPAETPRAPPGTAPVEGISLGSKVGDPGKLRSESEKSQNNEIPPTKPSVSPADAIVISDDDSDDNGGRDVPPAPPPKRQKPTPSTPKGKGTAEAKAAQEAEGK</sequence>
<dbReference type="AlphaFoldDB" id="A0A8T8SK07"/>
<dbReference type="Proteomes" id="UP000077521">
    <property type="component" value="Unassembled WGS sequence"/>
</dbReference>
<reference evidence="2" key="1">
    <citation type="submission" date="2016-04" db="EMBL/GenBank/DDBJ databases">
        <authorList>
            <person name="Nguyen H.D."/>
            <person name="Samba Siva P."/>
            <person name="Cullis J."/>
            <person name="Levesque C.A."/>
            <person name="Hambleton S."/>
        </authorList>
    </citation>
    <scope>NUCLEOTIDE SEQUENCE</scope>
    <source>
        <strain evidence="2">DAOMC 236416</strain>
    </source>
</reference>
<dbReference type="EMBL" id="LWDF02000902">
    <property type="protein sequence ID" value="KAE8241485.1"/>
    <property type="molecule type" value="Genomic_DNA"/>
</dbReference>
<feature type="compositionally biased region" description="Low complexity" evidence="1">
    <location>
        <begin position="492"/>
        <end position="507"/>
    </location>
</feature>
<feature type="compositionally biased region" description="Basic and acidic residues" evidence="1">
    <location>
        <begin position="527"/>
        <end position="539"/>
    </location>
</feature>
<organism evidence="2 3">
    <name type="scientific">Tilletia indica</name>
    <dbReference type="NCBI Taxonomy" id="43049"/>
    <lineage>
        <taxon>Eukaryota</taxon>
        <taxon>Fungi</taxon>
        <taxon>Dikarya</taxon>
        <taxon>Basidiomycota</taxon>
        <taxon>Ustilaginomycotina</taxon>
        <taxon>Exobasidiomycetes</taxon>
        <taxon>Tilletiales</taxon>
        <taxon>Tilletiaceae</taxon>
        <taxon>Tilletia</taxon>
    </lineage>
</organism>
<accession>A0A8T8SK07</accession>
<gene>
    <name evidence="2" type="ORF">A4X13_0g7395</name>
</gene>
<keyword evidence="3" id="KW-1185">Reference proteome</keyword>
<reference evidence="2" key="2">
    <citation type="journal article" date="2019" name="IMA Fungus">
        <title>Genome sequencing and comparison of five Tilletia species to identify candidate genes for the detection of regulated species infecting wheat.</title>
        <authorList>
            <person name="Nguyen H.D.T."/>
            <person name="Sultana T."/>
            <person name="Kesanakurti P."/>
            <person name="Hambleton S."/>
        </authorList>
    </citation>
    <scope>NUCLEOTIDE SEQUENCE</scope>
    <source>
        <strain evidence="2">DAOMC 236416</strain>
    </source>
</reference>
<evidence type="ECO:0000313" key="2">
    <source>
        <dbReference type="EMBL" id="KAE8241485.1"/>
    </source>
</evidence>
<protein>
    <submittedName>
        <fullName evidence="2">Uncharacterized protein</fullName>
    </submittedName>
</protein>
<feature type="region of interest" description="Disordered" evidence="1">
    <location>
        <begin position="492"/>
        <end position="604"/>
    </location>
</feature>
<proteinExistence type="predicted"/>
<evidence type="ECO:0000313" key="3">
    <source>
        <dbReference type="Proteomes" id="UP000077521"/>
    </source>
</evidence>
<feature type="region of interest" description="Disordered" evidence="1">
    <location>
        <begin position="265"/>
        <end position="375"/>
    </location>
</feature>
<feature type="compositionally biased region" description="Gly residues" evidence="1">
    <location>
        <begin position="352"/>
        <end position="363"/>
    </location>
</feature>
<evidence type="ECO:0000256" key="1">
    <source>
        <dbReference type="SAM" id="MobiDB-lite"/>
    </source>
</evidence>